<dbReference type="EMBL" id="VBOU01000097">
    <property type="protein sequence ID" value="TMQ52544.1"/>
    <property type="molecule type" value="Genomic_DNA"/>
</dbReference>
<keyword evidence="1" id="KW-0472">Membrane</keyword>
<sequence length="109" mass="12725">MDKHEKGIEIDPTRADLPLPLWKGKYGGDLKRLPRVVQKLLHRRILSPEEKAELLWRFYELDLAARVRQRVLWTAFFVICVAGITGYFALTHWSWLLGRLDMLAPPSTK</sequence>
<organism evidence="2 3">
    <name type="scientific">Eiseniibacteriota bacterium</name>
    <dbReference type="NCBI Taxonomy" id="2212470"/>
    <lineage>
        <taxon>Bacteria</taxon>
        <taxon>Candidatus Eiseniibacteriota</taxon>
    </lineage>
</organism>
<comment type="caution">
    <text evidence="2">The sequence shown here is derived from an EMBL/GenBank/DDBJ whole genome shotgun (WGS) entry which is preliminary data.</text>
</comment>
<keyword evidence="1" id="KW-0812">Transmembrane</keyword>
<gene>
    <name evidence="2" type="ORF">E6K74_12230</name>
</gene>
<evidence type="ECO:0000313" key="3">
    <source>
        <dbReference type="Proteomes" id="UP000319829"/>
    </source>
</evidence>
<dbReference type="AlphaFoldDB" id="A0A538SME9"/>
<dbReference type="Proteomes" id="UP000319829">
    <property type="component" value="Unassembled WGS sequence"/>
</dbReference>
<evidence type="ECO:0000256" key="1">
    <source>
        <dbReference type="SAM" id="Phobius"/>
    </source>
</evidence>
<evidence type="ECO:0000313" key="2">
    <source>
        <dbReference type="EMBL" id="TMQ52544.1"/>
    </source>
</evidence>
<accession>A0A538SME9</accession>
<proteinExistence type="predicted"/>
<name>A0A538SME9_UNCEI</name>
<feature type="transmembrane region" description="Helical" evidence="1">
    <location>
        <begin position="71"/>
        <end position="90"/>
    </location>
</feature>
<reference evidence="2 3" key="1">
    <citation type="journal article" date="2019" name="Nat. Microbiol.">
        <title>Mediterranean grassland soil C-N compound turnover is dependent on rainfall and depth, and is mediated by genomically divergent microorganisms.</title>
        <authorList>
            <person name="Diamond S."/>
            <person name="Andeer P.F."/>
            <person name="Li Z."/>
            <person name="Crits-Christoph A."/>
            <person name="Burstein D."/>
            <person name="Anantharaman K."/>
            <person name="Lane K.R."/>
            <person name="Thomas B.C."/>
            <person name="Pan C."/>
            <person name="Northen T.R."/>
            <person name="Banfield J.F."/>
        </authorList>
    </citation>
    <scope>NUCLEOTIDE SEQUENCE [LARGE SCALE GENOMIC DNA]</scope>
    <source>
        <strain evidence="2">WS_4</strain>
    </source>
</reference>
<protein>
    <submittedName>
        <fullName evidence="2">Uncharacterized protein</fullName>
    </submittedName>
</protein>
<keyword evidence="1" id="KW-1133">Transmembrane helix</keyword>